<keyword evidence="3" id="KW-1185">Reference proteome</keyword>
<gene>
    <name evidence="2" type="ORF">EBB54_09930</name>
</gene>
<dbReference type="AlphaFoldDB" id="A0A3R8JMW2"/>
<reference evidence="2" key="1">
    <citation type="submission" date="2018-10" db="EMBL/GenBank/DDBJ databases">
        <title>Schaedlerella arabinophila gen. nov. sp. nov., isolated from the mouse intestinal tract and comparative analysis with the genome of the closely related altered Schaedler flora strain ASF502.</title>
        <authorList>
            <person name="Miyake S."/>
            <person name="Soh M."/>
            <person name="Seedorf H."/>
        </authorList>
    </citation>
    <scope>NUCLEOTIDE SEQUENCE [LARGE SCALE GENOMIC DNA]</scope>
    <source>
        <strain evidence="2">DSM 106076</strain>
    </source>
</reference>
<organism evidence="2 3">
    <name type="scientific">Schaedlerella arabinosiphila</name>
    <dbReference type="NCBI Taxonomy" id="2044587"/>
    <lineage>
        <taxon>Bacteria</taxon>
        <taxon>Bacillati</taxon>
        <taxon>Bacillota</taxon>
        <taxon>Clostridia</taxon>
        <taxon>Lachnospirales</taxon>
        <taxon>Lachnospiraceae</taxon>
        <taxon>Schaedlerella</taxon>
    </lineage>
</organism>
<proteinExistence type="predicted"/>
<name>A0A3R8JMW2_9FIRM</name>
<evidence type="ECO:0000313" key="2">
    <source>
        <dbReference type="EMBL" id="RRK31645.1"/>
    </source>
</evidence>
<protein>
    <recommendedName>
        <fullName evidence="1">DUF7768 domain-containing protein</fullName>
    </recommendedName>
</protein>
<dbReference type="EMBL" id="RHJS01000002">
    <property type="protein sequence ID" value="RRK31645.1"/>
    <property type="molecule type" value="Genomic_DNA"/>
</dbReference>
<evidence type="ECO:0000259" key="1">
    <source>
        <dbReference type="Pfam" id="PF24963"/>
    </source>
</evidence>
<dbReference type="Pfam" id="PF24963">
    <property type="entry name" value="DUF7768"/>
    <property type="match status" value="1"/>
</dbReference>
<sequence length="179" mass="20903">MEEMLMETIFTENWEQRLEMQFLKNGRCRKRAYICSPLSAEKDVDFLRNMHSARAYMYYAFEKMEMYARAPHAYLPMLLCDRIPSERDLALNFGLSLLENSEIILICGNRLSSGMKGEIAYAAWFQMPMVVFDEGLYPEVQKEIMEHGGNQQCVQLDRENYVMGFSTPVTYLENAAMLK</sequence>
<dbReference type="InterPro" id="IPR056670">
    <property type="entry name" value="DUF7768"/>
</dbReference>
<evidence type="ECO:0000313" key="3">
    <source>
        <dbReference type="Proteomes" id="UP000274920"/>
    </source>
</evidence>
<feature type="domain" description="DUF7768" evidence="1">
    <location>
        <begin position="31"/>
        <end position="131"/>
    </location>
</feature>
<accession>A0A3R8JMW2</accession>
<dbReference type="Proteomes" id="UP000274920">
    <property type="component" value="Unassembled WGS sequence"/>
</dbReference>
<comment type="caution">
    <text evidence="2">The sequence shown here is derived from an EMBL/GenBank/DDBJ whole genome shotgun (WGS) entry which is preliminary data.</text>
</comment>